<dbReference type="EMBL" id="MGGB01000003">
    <property type="protein sequence ID" value="OGM19671.1"/>
    <property type="molecule type" value="Genomic_DNA"/>
</dbReference>
<keyword evidence="1" id="KW-1133">Transmembrane helix</keyword>
<evidence type="ECO:0008006" key="4">
    <source>
        <dbReference type="Google" id="ProtNLM"/>
    </source>
</evidence>
<evidence type="ECO:0000313" key="2">
    <source>
        <dbReference type="EMBL" id="OGM19671.1"/>
    </source>
</evidence>
<accession>A0A1F7XXB1</accession>
<feature type="transmembrane region" description="Helical" evidence="1">
    <location>
        <begin position="6"/>
        <end position="25"/>
    </location>
</feature>
<comment type="caution">
    <text evidence="2">The sequence shown here is derived from an EMBL/GenBank/DDBJ whole genome shotgun (WGS) entry which is preliminary data.</text>
</comment>
<name>A0A1F7XXB1_9BACT</name>
<feature type="transmembrane region" description="Helical" evidence="1">
    <location>
        <begin position="138"/>
        <end position="159"/>
    </location>
</feature>
<organism evidence="2 3">
    <name type="scientific">Candidatus Woesebacteria bacterium RIFCSPHIGHO2_01_FULL_37_10</name>
    <dbReference type="NCBI Taxonomy" id="1802489"/>
    <lineage>
        <taxon>Bacteria</taxon>
        <taxon>Candidatus Woeseibacteriota</taxon>
    </lineage>
</organism>
<keyword evidence="1" id="KW-0472">Membrane</keyword>
<sequence>MINKIFNISYIVFIALILLLTVRGIPGNVTKDNINTGMWREKGPFELSPERGRFALTFTLVEDRSYQFSIPVARFILPDLGYKNGKYVSLFAPGVSLIAVPGYVIGKFFGLNQLGTYLTASFFALFNVILIRKIAFKLGASWVSASVAGMVFLFTTPAFSYASTLYQHHISVLLILLSIYILMTHKGALGIAIISVLYCIGILVDYPNALMMLPILIYSLINIIKIRNIDRSLQINILSAKIIGAAACMPVLILLLLYNKQAYGNYLQFAGTVASVTEIKMDGSPVFPGQKKNGIELTQEKYALNFFKTRNTIKGLYTHLISPDRGVIFYAPSALFGIWGIVELRRRKPKISALIVALILTNLILYSMWGDPWGGWAFGSRYLIPSYALLSILVAMILPKFKNEFLFVIAVLIIGYSASINSLGVLTSYSNPPKIEAASLSIQTGKEEKYTIERNIDLIRNNESKSFIYNSFLSDKFSVLNYYLIVNFSIVFIMFLAIVYINLIDKEKIDNFTKSRQSHNYQTVSGNYNSLDNLFQ</sequence>
<reference evidence="2 3" key="1">
    <citation type="journal article" date="2016" name="Nat. Commun.">
        <title>Thousands of microbial genomes shed light on interconnected biogeochemical processes in an aquifer system.</title>
        <authorList>
            <person name="Anantharaman K."/>
            <person name="Brown C.T."/>
            <person name="Hug L.A."/>
            <person name="Sharon I."/>
            <person name="Castelle C.J."/>
            <person name="Probst A.J."/>
            <person name="Thomas B.C."/>
            <person name="Singh A."/>
            <person name="Wilkins M.J."/>
            <person name="Karaoz U."/>
            <person name="Brodie E.L."/>
            <person name="Williams K.H."/>
            <person name="Hubbard S.S."/>
            <person name="Banfield J.F."/>
        </authorList>
    </citation>
    <scope>NUCLEOTIDE SEQUENCE [LARGE SCALE GENOMIC DNA]</scope>
</reference>
<feature type="transmembrane region" description="Helical" evidence="1">
    <location>
        <begin position="351"/>
        <end position="369"/>
    </location>
</feature>
<evidence type="ECO:0000256" key="1">
    <source>
        <dbReference type="SAM" id="Phobius"/>
    </source>
</evidence>
<feature type="transmembrane region" description="Helical" evidence="1">
    <location>
        <begin position="482"/>
        <end position="504"/>
    </location>
</feature>
<feature type="transmembrane region" description="Helical" evidence="1">
    <location>
        <begin position="327"/>
        <end position="344"/>
    </location>
</feature>
<proteinExistence type="predicted"/>
<feature type="transmembrane region" description="Helical" evidence="1">
    <location>
        <begin position="165"/>
        <end position="182"/>
    </location>
</feature>
<keyword evidence="1" id="KW-0812">Transmembrane</keyword>
<gene>
    <name evidence="2" type="ORF">A2685_01595</name>
</gene>
<dbReference type="Proteomes" id="UP000178446">
    <property type="component" value="Unassembled WGS sequence"/>
</dbReference>
<feature type="transmembrane region" description="Helical" evidence="1">
    <location>
        <begin position="111"/>
        <end position="131"/>
    </location>
</feature>
<feature type="transmembrane region" description="Helical" evidence="1">
    <location>
        <begin position="405"/>
        <end position="426"/>
    </location>
</feature>
<feature type="transmembrane region" description="Helical" evidence="1">
    <location>
        <begin position="210"/>
        <end position="226"/>
    </location>
</feature>
<feature type="transmembrane region" description="Helical" evidence="1">
    <location>
        <begin position="238"/>
        <end position="258"/>
    </location>
</feature>
<protein>
    <recommendedName>
        <fullName evidence="4">Glycosyltransferase RgtA/B/C/D-like domain-containing protein</fullName>
    </recommendedName>
</protein>
<dbReference type="AlphaFoldDB" id="A0A1F7XXB1"/>
<feature type="transmembrane region" description="Helical" evidence="1">
    <location>
        <begin position="381"/>
        <end position="398"/>
    </location>
</feature>
<feature type="transmembrane region" description="Helical" evidence="1">
    <location>
        <begin position="87"/>
        <end position="105"/>
    </location>
</feature>
<evidence type="ECO:0000313" key="3">
    <source>
        <dbReference type="Proteomes" id="UP000178446"/>
    </source>
</evidence>